<protein>
    <submittedName>
        <fullName evidence="1">Uncharacterized protein</fullName>
    </submittedName>
</protein>
<evidence type="ECO:0000313" key="1">
    <source>
        <dbReference type="EMBL" id="TWU21724.1"/>
    </source>
</evidence>
<organism evidence="1 2">
    <name type="scientific">Novipirellula galeiformis</name>
    <dbReference type="NCBI Taxonomy" id="2528004"/>
    <lineage>
        <taxon>Bacteria</taxon>
        <taxon>Pseudomonadati</taxon>
        <taxon>Planctomycetota</taxon>
        <taxon>Planctomycetia</taxon>
        <taxon>Pirellulales</taxon>
        <taxon>Pirellulaceae</taxon>
        <taxon>Novipirellula</taxon>
    </lineage>
</organism>
<reference evidence="1 2" key="1">
    <citation type="submission" date="2019-02" db="EMBL/GenBank/DDBJ databases">
        <title>Deep-cultivation of Planctomycetes and their phenomic and genomic characterization uncovers novel biology.</title>
        <authorList>
            <person name="Wiegand S."/>
            <person name="Jogler M."/>
            <person name="Boedeker C."/>
            <person name="Pinto D."/>
            <person name="Vollmers J."/>
            <person name="Rivas-Marin E."/>
            <person name="Kohn T."/>
            <person name="Peeters S.H."/>
            <person name="Heuer A."/>
            <person name="Rast P."/>
            <person name="Oberbeckmann S."/>
            <person name="Bunk B."/>
            <person name="Jeske O."/>
            <person name="Meyerdierks A."/>
            <person name="Storesund J.E."/>
            <person name="Kallscheuer N."/>
            <person name="Luecker S."/>
            <person name="Lage O.M."/>
            <person name="Pohl T."/>
            <person name="Merkel B.J."/>
            <person name="Hornburger P."/>
            <person name="Mueller R.-W."/>
            <person name="Bruemmer F."/>
            <person name="Labrenz M."/>
            <person name="Spormann A.M."/>
            <person name="Op Den Camp H."/>
            <person name="Overmann J."/>
            <person name="Amann R."/>
            <person name="Jetten M.S.M."/>
            <person name="Mascher T."/>
            <person name="Medema M.H."/>
            <person name="Devos D.P."/>
            <person name="Kaster A.-K."/>
            <person name="Ovreas L."/>
            <person name="Rohde M."/>
            <person name="Galperin M.Y."/>
            <person name="Jogler C."/>
        </authorList>
    </citation>
    <scope>NUCLEOTIDE SEQUENCE [LARGE SCALE GENOMIC DNA]</scope>
    <source>
        <strain evidence="1 2">Pla52o</strain>
    </source>
</reference>
<proteinExistence type="predicted"/>
<dbReference type="RefSeq" id="WP_146595998.1">
    <property type="nucleotide sequence ID" value="NZ_SJPT01000006.1"/>
</dbReference>
<accession>A0A5C6CE00</accession>
<dbReference type="EMBL" id="SJPT01000006">
    <property type="protein sequence ID" value="TWU21724.1"/>
    <property type="molecule type" value="Genomic_DNA"/>
</dbReference>
<dbReference type="Proteomes" id="UP000316304">
    <property type="component" value="Unassembled WGS sequence"/>
</dbReference>
<gene>
    <name evidence="1" type="ORF">Pla52o_39110</name>
</gene>
<name>A0A5C6CE00_9BACT</name>
<evidence type="ECO:0000313" key="2">
    <source>
        <dbReference type="Proteomes" id="UP000316304"/>
    </source>
</evidence>
<comment type="caution">
    <text evidence="1">The sequence shown here is derived from an EMBL/GenBank/DDBJ whole genome shotgun (WGS) entry which is preliminary data.</text>
</comment>
<dbReference type="OrthoDB" id="180544at2"/>
<dbReference type="AlphaFoldDB" id="A0A5C6CE00"/>
<sequence>MYQQLLQSIANLEQLSGRDEPAFQYILTTTTRPNKDLAKAPYLRLTLDRITDENMLLGVRF</sequence>
<keyword evidence="2" id="KW-1185">Reference proteome</keyword>